<proteinExistence type="predicted"/>
<feature type="region of interest" description="Disordered" evidence="1">
    <location>
        <begin position="119"/>
        <end position="185"/>
    </location>
</feature>
<name>A0AAN7JXK8_9MYRT</name>
<reference evidence="3 4" key="1">
    <citation type="journal article" date="2023" name="Hortic Res">
        <title>Pangenome of water caltrop reveals structural variations and asymmetric subgenome divergence after allopolyploidization.</title>
        <authorList>
            <person name="Zhang X."/>
            <person name="Chen Y."/>
            <person name="Wang L."/>
            <person name="Yuan Y."/>
            <person name="Fang M."/>
            <person name="Shi L."/>
            <person name="Lu R."/>
            <person name="Comes H.P."/>
            <person name="Ma Y."/>
            <person name="Chen Y."/>
            <person name="Huang G."/>
            <person name="Zhou Y."/>
            <person name="Zheng Z."/>
            <person name="Qiu Y."/>
        </authorList>
    </citation>
    <scope>NUCLEOTIDE SEQUENCE [LARGE SCALE GENOMIC DNA]</scope>
    <source>
        <tissue evidence="3">Roots</tissue>
    </source>
</reference>
<dbReference type="InterPro" id="IPR044832">
    <property type="entry name" value="NRP-like"/>
</dbReference>
<keyword evidence="4" id="KW-1185">Reference proteome</keyword>
<sequence>MELKINIRSNERPNTNNNNNSNEVTNPADERFKTLPATETLPRNKFLGGYIFVCNNDTMQEDLKGQLFVSFGGSDIDPTAWEDKKCQGESRFSPQSGFTKDTSSGGVKFMRPAKEASMASAVSEESSNGNQSFHPGKLEKQLKGPCRQRISSANITDAGTSSSHSCRHNGQTPTASTLHGKLPESADGSITVCSNSAWSAGEACLAGLQE</sequence>
<feature type="region of interest" description="Disordered" evidence="1">
    <location>
        <begin position="1"/>
        <end position="27"/>
    </location>
</feature>
<dbReference type="PANTHER" id="PTHR46034">
    <property type="match status" value="1"/>
</dbReference>
<accession>A0AAN7JXK8</accession>
<feature type="domain" description="DCD" evidence="2">
    <location>
        <begin position="45"/>
        <end position="141"/>
    </location>
</feature>
<dbReference type="SMART" id="SM00767">
    <property type="entry name" value="DCD"/>
    <property type="match status" value="1"/>
</dbReference>
<dbReference type="EMBL" id="JAXIOK010000013">
    <property type="protein sequence ID" value="KAK4757108.1"/>
    <property type="molecule type" value="Genomic_DNA"/>
</dbReference>
<dbReference type="GO" id="GO:0034976">
    <property type="term" value="P:response to endoplasmic reticulum stress"/>
    <property type="evidence" value="ECO:0007669"/>
    <property type="project" value="InterPro"/>
</dbReference>
<feature type="compositionally biased region" description="Polar residues" evidence="1">
    <location>
        <begin position="149"/>
        <end position="177"/>
    </location>
</feature>
<evidence type="ECO:0000256" key="1">
    <source>
        <dbReference type="SAM" id="MobiDB-lite"/>
    </source>
</evidence>
<dbReference type="InterPro" id="IPR013989">
    <property type="entry name" value="Dev_and_cell_death_domain"/>
</dbReference>
<feature type="compositionally biased region" description="Polar residues" evidence="1">
    <location>
        <begin position="90"/>
        <end position="105"/>
    </location>
</feature>
<comment type="caution">
    <text evidence="3">The sequence shown here is derived from an EMBL/GenBank/DDBJ whole genome shotgun (WGS) entry which is preliminary data.</text>
</comment>
<dbReference type="PANTHER" id="PTHR46034:SF12">
    <property type="entry name" value="B2 PROTEIN"/>
    <property type="match status" value="1"/>
</dbReference>
<feature type="region of interest" description="Disordered" evidence="1">
    <location>
        <begin position="87"/>
        <end position="106"/>
    </location>
</feature>
<gene>
    <name evidence="3" type="ORF">SAY87_007235</name>
</gene>
<protein>
    <recommendedName>
        <fullName evidence="2">DCD domain-containing protein</fullName>
    </recommendedName>
</protein>
<organism evidence="3 4">
    <name type="scientific">Trapa incisa</name>
    <dbReference type="NCBI Taxonomy" id="236973"/>
    <lineage>
        <taxon>Eukaryota</taxon>
        <taxon>Viridiplantae</taxon>
        <taxon>Streptophyta</taxon>
        <taxon>Embryophyta</taxon>
        <taxon>Tracheophyta</taxon>
        <taxon>Spermatophyta</taxon>
        <taxon>Magnoliopsida</taxon>
        <taxon>eudicotyledons</taxon>
        <taxon>Gunneridae</taxon>
        <taxon>Pentapetalae</taxon>
        <taxon>rosids</taxon>
        <taxon>malvids</taxon>
        <taxon>Myrtales</taxon>
        <taxon>Lythraceae</taxon>
        <taxon>Trapa</taxon>
    </lineage>
</organism>
<dbReference type="AlphaFoldDB" id="A0AAN7JXK8"/>
<evidence type="ECO:0000313" key="4">
    <source>
        <dbReference type="Proteomes" id="UP001345219"/>
    </source>
</evidence>
<dbReference type="Proteomes" id="UP001345219">
    <property type="component" value="Chromosome 6"/>
</dbReference>
<evidence type="ECO:0000313" key="3">
    <source>
        <dbReference type="EMBL" id="KAK4757108.1"/>
    </source>
</evidence>
<evidence type="ECO:0000259" key="2">
    <source>
        <dbReference type="SMART" id="SM00767"/>
    </source>
</evidence>
<feature type="compositionally biased region" description="Basic and acidic residues" evidence="1">
    <location>
        <begin position="1"/>
        <end position="11"/>
    </location>
</feature>
<feature type="compositionally biased region" description="Low complexity" evidence="1">
    <location>
        <begin position="12"/>
        <end position="27"/>
    </location>
</feature>